<sequence>MRHFPGLSRTRFEVPFTREELATAAAASTSVRGVARALGLPDDGRKRNALQRALEDQEIDTRHFRHRRMHLCDAALTEAVTRSRSYADVLRHLGLPVDTTHRRRVQRRVRHLDLDTGHFVRRTVPGPRPAVRRTVADTVLRRLPDTAPRMNRERIKRALDEVGEPYRCTGCGNDGEWRGSAMTLQIDHIDGDWRNNNRENLRYLCPNCHAITSTWCRKKGRARLAV</sequence>
<feature type="domain" description="HNH" evidence="1">
    <location>
        <begin position="168"/>
        <end position="209"/>
    </location>
</feature>
<dbReference type="EMBL" id="JAVREQ010000001">
    <property type="protein sequence ID" value="MDT0377858.1"/>
    <property type="molecule type" value="Genomic_DNA"/>
</dbReference>
<protein>
    <submittedName>
        <fullName evidence="2">HNH endonuclease</fullName>
    </submittedName>
</protein>
<keyword evidence="2" id="KW-0255">Endonuclease</keyword>
<dbReference type="CDD" id="cd00085">
    <property type="entry name" value="HNHc"/>
    <property type="match status" value="1"/>
</dbReference>
<comment type="caution">
    <text evidence="2">The sequence shown here is derived from an EMBL/GenBank/DDBJ whole genome shotgun (WGS) entry which is preliminary data.</text>
</comment>
<dbReference type="InterPro" id="IPR002711">
    <property type="entry name" value="HNH"/>
</dbReference>
<keyword evidence="2" id="KW-0540">Nuclease</keyword>
<reference evidence="3" key="1">
    <citation type="submission" date="2023-07" db="EMBL/GenBank/DDBJ databases">
        <title>30 novel species of actinomycetes from the DSMZ collection.</title>
        <authorList>
            <person name="Nouioui I."/>
        </authorList>
    </citation>
    <scope>NUCLEOTIDE SEQUENCE [LARGE SCALE GENOMIC DNA]</scope>
    <source>
        <strain evidence="3">DSM 42041</strain>
    </source>
</reference>
<organism evidence="2 3">
    <name type="scientific">Streptomyces hazeniae</name>
    <dbReference type="NCBI Taxonomy" id="3075538"/>
    <lineage>
        <taxon>Bacteria</taxon>
        <taxon>Bacillati</taxon>
        <taxon>Actinomycetota</taxon>
        <taxon>Actinomycetes</taxon>
        <taxon>Kitasatosporales</taxon>
        <taxon>Streptomycetaceae</taxon>
        <taxon>Streptomyces</taxon>
    </lineage>
</organism>
<dbReference type="Pfam" id="PF01844">
    <property type="entry name" value="HNH"/>
    <property type="match status" value="1"/>
</dbReference>
<accession>A0ABU2NNS7</accession>
<gene>
    <name evidence="2" type="ORF">RM572_03595</name>
</gene>
<dbReference type="GO" id="GO:0004519">
    <property type="term" value="F:endonuclease activity"/>
    <property type="evidence" value="ECO:0007669"/>
    <property type="project" value="UniProtKB-KW"/>
</dbReference>
<dbReference type="InterPro" id="IPR003615">
    <property type="entry name" value="HNH_nuc"/>
</dbReference>
<keyword evidence="2" id="KW-0378">Hydrolase</keyword>
<evidence type="ECO:0000313" key="3">
    <source>
        <dbReference type="Proteomes" id="UP001183414"/>
    </source>
</evidence>
<evidence type="ECO:0000313" key="2">
    <source>
        <dbReference type="EMBL" id="MDT0377858.1"/>
    </source>
</evidence>
<proteinExistence type="predicted"/>
<name>A0ABU2NNS7_9ACTN</name>
<dbReference type="RefSeq" id="WP_311671768.1">
    <property type="nucleotide sequence ID" value="NZ_JAVREQ010000001.1"/>
</dbReference>
<evidence type="ECO:0000259" key="1">
    <source>
        <dbReference type="Pfam" id="PF01844"/>
    </source>
</evidence>
<keyword evidence="3" id="KW-1185">Reference proteome</keyword>
<dbReference type="Proteomes" id="UP001183414">
    <property type="component" value="Unassembled WGS sequence"/>
</dbReference>